<keyword evidence="3" id="KW-0804">Transcription</keyword>
<evidence type="ECO:0000259" key="4">
    <source>
        <dbReference type="PROSITE" id="PS01124"/>
    </source>
</evidence>
<dbReference type="Proteomes" id="UP001149719">
    <property type="component" value="Unassembled WGS sequence"/>
</dbReference>
<sequence>MDRLSAVLNRFRPKIKRVQHVDFLELDTSISLDPQNAYLVQLCSAHVRVENVKVLTPLGASENSAEHAVDEEYFSEGSLLWIASGETLTLKGQNVSLVLCEYEFGHVDLNPFLDTGSRILALRGEDDISSSLMPIFSVLITELDHKRCGYQVVSERLAEAMLVQFLRLLMQQKRLDFGVLSALSDNKLARALVAIHDRPDKHWSVDLLSLTAGMSRSAFNRLFREKVGHTPMEYLTLWRMRLACQELQRGAKTADLSIQLGYQSETAFRRAFRKVVGQSPGEIQRGALASWTMPIIRNKHDKFPI</sequence>
<dbReference type="InterPro" id="IPR050204">
    <property type="entry name" value="AraC_XylS_family_regulators"/>
</dbReference>
<dbReference type="Pfam" id="PF12833">
    <property type="entry name" value="HTH_18"/>
    <property type="match status" value="1"/>
</dbReference>
<keyword evidence="6" id="KW-1185">Reference proteome</keyword>
<dbReference type="SMART" id="SM00342">
    <property type="entry name" value="HTH_ARAC"/>
    <property type="match status" value="1"/>
</dbReference>
<name>A0ABT4JTB5_9GAMM</name>
<dbReference type="Gene3D" id="1.10.10.60">
    <property type="entry name" value="Homeodomain-like"/>
    <property type="match status" value="1"/>
</dbReference>
<evidence type="ECO:0000256" key="1">
    <source>
        <dbReference type="ARBA" id="ARBA00023015"/>
    </source>
</evidence>
<gene>
    <name evidence="5" type="ORF">O1D97_08245</name>
</gene>
<evidence type="ECO:0000256" key="2">
    <source>
        <dbReference type="ARBA" id="ARBA00023125"/>
    </source>
</evidence>
<dbReference type="InterPro" id="IPR009057">
    <property type="entry name" value="Homeodomain-like_sf"/>
</dbReference>
<dbReference type="PANTHER" id="PTHR46796:SF7">
    <property type="entry name" value="ARAC FAMILY TRANSCRIPTIONAL REGULATOR"/>
    <property type="match status" value="1"/>
</dbReference>
<dbReference type="RefSeq" id="WP_269124581.1">
    <property type="nucleotide sequence ID" value="NZ_JAPUBN010000013.1"/>
</dbReference>
<dbReference type="InterPro" id="IPR018060">
    <property type="entry name" value="HTH_AraC"/>
</dbReference>
<reference evidence="5" key="1">
    <citation type="submission" date="2022-12" db="EMBL/GenBank/DDBJ databases">
        <title>Marinomonas 15G1-11 sp. nov, isolated from marine algae.</title>
        <authorList>
            <person name="Butt M."/>
            <person name="Choi D.G."/>
            <person name="Kim J.M."/>
            <person name="Lee J.K."/>
            <person name="Baek J.H."/>
            <person name="Jeon C.O."/>
        </authorList>
    </citation>
    <scope>NUCLEOTIDE SEQUENCE</scope>
    <source>
        <strain evidence="5">15G1-11</strain>
    </source>
</reference>
<protein>
    <submittedName>
        <fullName evidence="5">AraC family transcriptional regulator</fullName>
    </submittedName>
</protein>
<dbReference type="PANTHER" id="PTHR46796">
    <property type="entry name" value="HTH-TYPE TRANSCRIPTIONAL ACTIVATOR RHAS-RELATED"/>
    <property type="match status" value="1"/>
</dbReference>
<keyword evidence="1" id="KW-0805">Transcription regulation</keyword>
<evidence type="ECO:0000256" key="3">
    <source>
        <dbReference type="ARBA" id="ARBA00023163"/>
    </source>
</evidence>
<dbReference type="SUPFAM" id="SSF46689">
    <property type="entry name" value="Homeodomain-like"/>
    <property type="match status" value="2"/>
</dbReference>
<organism evidence="5 6">
    <name type="scientific">Marinomonas phaeophyticola</name>
    <dbReference type="NCBI Taxonomy" id="3004091"/>
    <lineage>
        <taxon>Bacteria</taxon>
        <taxon>Pseudomonadati</taxon>
        <taxon>Pseudomonadota</taxon>
        <taxon>Gammaproteobacteria</taxon>
        <taxon>Oceanospirillales</taxon>
        <taxon>Oceanospirillaceae</taxon>
        <taxon>Marinomonas</taxon>
    </lineage>
</organism>
<evidence type="ECO:0000313" key="6">
    <source>
        <dbReference type="Proteomes" id="UP001149719"/>
    </source>
</evidence>
<dbReference type="EMBL" id="JAPUBN010000013">
    <property type="protein sequence ID" value="MCZ2721645.1"/>
    <property type="molecule type" value="Genomic_DNA"/>
</dbReference>
<proteinExistence type="predicted"/>
<dbReference type="Pfam" id="PF12852">
    <property type="entry name" value="Cupin_6"/>
    <property type="match status" value="1"/>
</dbReference>
<keyword evidence="2" id="KW-0238">DNA-binding</keyword>
<evidence type="ECO:0000313" key="5">
    <source>
        <dbReference type="EMBL" id="MCZ2721645.1"/>
    </source>
</evidence>
<dbReference type="InterPro" id="IPR032783">
    <property type="entry name" value="AraC_lig"/>
</dbReference>
<comment type="caution">
    <text evidence="5">The sequence shown here is derived from an EMBL/GenBank/DDBJ whole genome shotgun (WGS) entry which is preliminary data.</text>
</comment>
<dbReference type="PROSITE" id="PS01124">
    <property type="entry name" value="HTH_ARAC_FAMILY_2"/>
    <property type="match status" value="1"/>
</dbReference>
<accession>A0ABT4JTB5</accession>
<feature type="domain" description="HTH araC/xylS-type" evidence="4">
    <location>
        <begin position="189"/>
        <end position="286"/>
    </location>
</feature>